<evidence type="ECO:0000256" key="7">
    <source>
        <dbReference type="ARBA" id="ARBA00023242"/>
    </source>
</evidence>
<dbReference type="Pfam" id="PF01399">
    <property type="entry name" value="PCI"/>
    <property type="match status" value="1"/>
</dbReference>
<accession>A0A060SYI8</accession>
<dbReference type="InterPro" id="IPR036390">
    <property type="entry name" value="WH_DNA-bd_sf"/>
</dbReference>
<keyword evidence="6" id="KW-0736">Signalosome</keyword>
<reference evidence="9" key="2">
    <citation type="submission" date="2014-06" db="EMBL/GenBank/DDBJ databases">
        <title>The complete genome of Blastobotrys (Arxula) adeninivorans LS3 - a yeast of biotechnological interest.</title>
        <authorList>
            <person name="Kunze G."/>
            <person name="Gaillardin C."/>
            <person name="Czernicka M."/>
            <person name="Durrens P."/>
            <person name="Martin T."/>
            <person name="Boer E."/>
            <person name="Gabaldon T."/>
            <person name="Cruz J."/>
            <person name="Talla E."/>
            <person name="Marck C."/>
            <person name="Goffeau A."/>
            <person name="Barbe V."/>
            <person name="Baret P."/>
            <person name="Baronian K."/>
            <person name="Beier S."/>
            <person name="Bleykasten C."/>
            <person name="Bode R."/>
            <person name="Casaregola S."/>
            <person name="Despons L."/>
            <person name="Fairhead C."/>
            <person name="Giersberg M."/>
            <person name="Gierski P."/>
            <person name="Hahnel U."/>
            <person name="Hartmann A."/>
            <person name="Jankowska D."/>
            <person name="Jubin C."/>
            <person name="Jung P."/>
            <person name="Lafontaine I."/>
            <person name="Leh-Louis V."/>
            <person name="Lemaire M."/>
            <person name="Marcet-Houben M."/>
            <person name="Mascher M."/>
            <person name="Morel G."/>
            <person name="Richard G.-F."/>
            <person name="Riechen J."/>
            <person name="Sacerdot C."/>
            <person name="Sarkar A."/>
            <person name="Savel G."/>
            <person name="Schacherer J."/>
            <person name="Sherman D."/>
            <person name="Straub M.-L."/>
            <person name="Stein N."/>
            <person name="Thierry A."/>
            <person name="Trautwein-Schult A."/>
            <person name="Westhof E."/>
            <person name="Worch S."/>
            <person name="Dujon B."/>
            <person name="Souciet J.-L."/>
            <person name="Wincker P."/>
            <person name="Scholz U."/>
            <person name="Neuveglise N."/>
        </authorList>
    </citation>
    <scope>NUCLEOTIDE SEQUENCE</scope>
    <source>
        <strain evidence="9">LS3</strain>
    </source>
</reference>
<dbReference type="Pfam" id="PF22241">
    <property type="entry name" value="PSMD12-CSN4_N"/>
    <property type="match status" value="1"/>
</dbReference>
<dbReference type="InterPro" id="IPR040134">
    <property type="entry name" value="PSMD12/CSN4"/>
</dbReference>
<dbReference type="PhylomeDB" id="A0A060SYI8"/>
<evidence type="ECO:0000313" key="9">
    <source>
        <dbReference type="EMBL" id="CDP33763.1"/>
    </source>
</evidence>
<dbReference type="InterPro" id="IPR000717">
    <property type="entry name" value="PCI_dom"/>
</dbReference>
<keyword evidence="5" id="KW-0963">Cytoplasm</keyword>
<dbReference type="GO" id="GO:0005829">
    <property type="term" value="C:cytosol"/>
    <property type="evidence" value="ECO:0007669"/>
    <property type="project" value="TreeGrafter"/>
</dbReference>
<gene>
    <name evidence="9" type="ORF">GNLVRS02_ARAD1A16962g</name>
</gene>
<dbReference type="InterPro" id="IPR054559">
    <property type="entry name" value="PSMD12-CSN4-like_N"/>
</dbReference>
<proteinExistence type="inferred from homology"/>
<dbReference type="PANTHER" id="PTHR10855:SF2">
    <property type="entry name" value="COP9 SIGNALOSOME COMPLEX SUBUNIT 4"/>
    <property type="match status" value="1"/>
</dbReference>
<keyword evidence="7" id="KW-0539">Nucleus</keyword>
<dbReference type="GO" id="GO:0008541">
    <property type="term" value="C:proteasome regulatory particle, lid subcomplex"/>
    <property type="evidence" value="ECO:0007669"/>
    <property type="project" value="UniProtKB-ARBA"/>
</dbReference>
<evidence type="ECO:0000256" key="1">
    <source>
        <dbReference type="ARBA" id="ARBA00004123"/>
    </source>
</evidence>
<evidence type="ECO:0000259" key="8">
    <source>
        <dbReference type="PROSITE" id="PS50250"/>
    </source>
</evidence>
<dbReference type="Gene3D" id="1.10.10.10">
    <property type="entry name" value="Winged helix-like DNA-binding domain superfamily/Winged helix DNA-binding domain"/>
    <property type="match status" value="1"/>
</dbReference>
<evidence type="ECO:0000256" key="3">
    <source>
        <dbReference type="ARBA" id="ARBA00010417"/>
    </source>
</evidence>
<evidence type="ECO:0000256" key="2">
    <source>
        <dbReference type="ARBA" id="ARBA00004496"/>
    </source>
</evidence>
<protein>
    <recommendedName>
        <fullName evidence="4">COP9 signalosome complex subunit 4</fullName>
    </recommendedName>
</protein>
<organism evidence="9">
    <name type="scientific">Blastobotrys adeninivorans</name>
    <name type="common">Yeast</name>
    <name type="synonym">Arxula adeninivorans</name>
    <dbReference type="NCBI Taxonomy" id="409370"/>
    <lineage>
        <taxon>Eukaryota</taxon>
        <taxon>Fungi</taxon>
        <taxon>Dikarya</taxon>
        <taxon>Ascomycota</taxon>
        <taxon>Saccharomycotina</taxon>
        <taxon>Dipodascomycetes</taxon>
        <taxon>Dipodascales</taxon>
        <taxon>Trichomonascaceae</taxon>
        <taxon>Blastobotrys</taxon>
    </lineage>
</organism>
<evidence type="ECO:0000256" key="5">
    <source>
        <dbReference type="ARBA" id="ARBA00022490"/>
    </source>
</evidence>
<evidence type="ECO:0000256" key="4">
    <source>
        <dbReference type="ARBA" id="ARBA00014881"/>
    </source>
</evidence>
<reference evidence="9" key="1">
    <citation type="submission" date="2014-02" db="EMBL/GenBank/DDBJ databases">
        <authorList>
            <person name="Genoscope - CEA"/>
        </authorList>
    </citation>
    <scope>NUCLEOTIDE SEQUENCE</scope>
    <source>
        <strain evidence="9">LS3</strain>
    </source>
</reference>
<dbReference type="PROSITE" id="PS50250">
    <property type="entry name" value="PCI"/>
    <property type="match status" value="1"/>
</dbReference>
<dbReference type="InterPro" id="IPR011990">
    <property type="entry name" value="TPR-like_helical_dom_sf"/>
</dbReference>
<dbReference type="PANTHER" id="PTHR10855">
    <property type="entry name" value="26S PROTEASOME NON-ATPASE REGULATORY SUBUNIT 12/COP9 SIGNALOSOME COMPLEX SUBUNIT 4"/>
    <property type="match status" value="1"/>
</dbReference>
<name>A0A060SYI8_BLAAD</name>
<evidence type="ECO:0000256" key="6">
    <source>
        <dbReference type="ARBA" id="ARBA00022790"/>
    </source>
</evidence>
<comment type="similarity">
    <text evidence="3">Belongs to the CSN4 family.</text>
</comment>
<dbReference type="SMART" id="SM00088">
    <property type="entry name" value="PINT"/>
    <property type="match status" value="1"/>
</dbReference>
<dbReference type="EMBL" id="HG937691">
    <property type="protein sequence ID" value="CDP33763.1"/>
    <property type="molecule type" value="Genomic_DNA"/>
</dbReference>
<sequence length="434" mass="48285">MEDRIERITEQSGIDAETRINQYTELLGSINPEDGESLSRFASKMLSIAYGRTTAKPVINALLDYVESKSPMATQVGVLERLVEELQPVLASFEEQEMKARELLAVCFQNQEEYGRAAQVLQEGLNIGGRRLLGDGKRFSILVQIVRLYLETGQTERAEVPLSRAAILRPKVEKLDPAIDIHFRLSQARILDANRKFLEASAKYHAISRESVILEDDRMACLTQAIVCGVLSPAGPARTQNLHRLHSDDRSRQLPLFGLLEKAYYDRLLLPADVEAFKKYLSPHHLAIGHDGATILSSAVAEHNVQSMSKLYRNISIKDLGNILGLPDVAKAEGYAAKMISQNRLAGKINQVEGIIYFRSVLDEEDGTDPHGQDEEEGKDPIVRTKLLYDYANGDLYGRGGGEVVLREWGNNLHDLCNELEQLASDITASGFKA</sequence>
<dbReference type="SUPFAM" id="SSF46785">
    <property type="entry name" value="Winged helix' DNA-binding domain"/>
    <property type="match status" value="1"/>
</dbReference>
<comment type="subcellular location">
    <subcellularLocation>
        <location evidence="2">Cytoplasm</location>
    </subcellularLocation>
    <subcellularLocation>
        <location evidence="1">Nucleus</location>
    </subcellularLocation>
</comment>
<dbReference type="Gene3D" id="1.25.40.10">
    <property type="entry name" value="Tetratricopeptide repeat domain"/>
    <property type="match status" value="1"/>
</dbReference>
<dbReference type="AlphaFoldDB" id="A0A060SYI8"/>
<feature type="domain" description="PCI" evidence="8">
    <location>
        <begin position="193"/>
        <end position="363"/>
    </location>
</feature>
<dbReference type="GO" id="GO:0008180">
    <property type="term" value="C:COP9 signalosome"/>
    <property type="evidence" value="ECO:0007669"/>
    <property type="project" value="UniProtKB-KW"/>
</dbReference>
<dbReference type="InterPro" id="IPR036388">
    <property type="entry name" value="WH-like_DNA-bd_sf"/>
</dbReference>